<evidence type="ECO:0000313" key="4">
    <source>
        <dbReference type="EMBL" id="RYR01391.1"/>
    </source>
</evidence>
<organism evidence="4 5">
    <name type="scientific">Arachis hypogaea</name>
    <name type="common">Peanut</name>
    <dbReference type="NCBI Taxonomy" id="3818"/>
    <lineage>
        <taxon>Eukaryota</taxon>
        <taxon>Viridiplantae</taxon>
        <taxon>Streptophyta</taxon>
        <taxon>Embryophyta</taxon>
        <taxon>Tracheophyta</taxon>
        <taxon>Spermatophyta</taxon>
        <taxon>Magnoliopsida</taxon>
        <taxon>eudicotyledons</taxon>
        <taxon>Gunneridae</taxon>
        <taxon>Pentapetalae</taxon>
        <taxon>rosids</taxon>
        <taxon>fabids</taxon>
        <taxon>Fabales</taxon>
        <taxon>Fabaceae</taxon>
        <taxon>Papilionoideae</taxon>
        <taxon>50 kb inversion clade</taxon>
        <taxon>dalbergioids sensu lato</taxon>
        <taxon>Dalbergieae</taxon>
        <taxon>Pterocarpus clade</taxon>
        <taxon>Arachis</taxon>
    </lineage>
</organism>
<dbReference type="PANTHER" id="PTHR36766:SF61">
    <property type="entry name" value="NB-ARC DOMAIN DISEASE RESISTANCE PROTEIN"/>
    <property type="match status" value="1"/>
</dbReference>
<proteinExistence type="predicted"/>
<feature type="domain" description="Disease resistance R13L4/SHOC-2-like LRR" evidence="3">
    <location>
        <begin position="138"/>
        <end position="220"/>
    </location>
</feature>
<keyword evidence="1" id="KW-0677">Repeat</keyword>
<dbReference type="InterPro" id="IPR032675">
    <property type="entry name" value="LRR_dom_sf"/>
</dbReference>
<dbReference type="Proteomes" id="UP000289738">
    <property type="component" value="Chromosome B06"/>
</dbReference>
<protein>
    <recommendedName>
        <fullName evidence="3">Disease resistance R13L4/SHOC-2-like LRR domain-containing protein</fullName>
    </recommendedName>
</protein>
<evidence type="ECO:0000313" key="5">
    <source>
        <dbReference type="Proteomes" id="UP000289738"/>
    </source>
</evidence>
<dbReference type="Pfam" id="PF23598">
    <property type="entry name" value="LRR_14"/>
    <property type="match status" value="1"/>
</dbReference>
<dbReference type="EMBL" id="SDMP01000016">
    <property type="protein sequence ID" value="RYR01391.1"/>
    <property type="molecule type" value="Genomic_DNA"/>
</dbReference>
<gene>
    <name evidence="4" type="ORF">Ahy_B06g080258</name>
</gene>
<name>A0A444YHK8_ARAHY</name>
<dbReference type="InterPro" id="IPR055414">
    <property type="entry name" value="LRR_R13L4/SHOC2-like"/>
</dbReference>
<keyword evidence="5" id="KW-1185">Reference proteome</keyword>
<sequence>MARKMKSLKKRLDMVAADMSKFALEAIDVDNHVSHRSRETTSLVAADVNVVEDSGTFFYFQIHDLVHDLALLVARNECVLVSSDMQNISGNILHQSYIEDDLRGILFSRGIFRVRTILSPVHGVGAKDEVLLNAWISRYKSLRFLDLSDSTYETLPQSIVTLKHLRFLSLRNNTKIQRLPASICKLLNLQSLLLDGCTKLEVLPQELRNLINLRQLGITTKQSVLPESDIAKLSSLEYLCIKKCDKLESLFVGRKLPNLRTLEVDSCERLKSLPLNVNHFPQLETLVINKCGDLDFSEEVRNSTLRLKVLYLHSLPQLVETLPSCFQGSASTLEALAIKECNRLESLPEWLSTPSSLKSLQITNCPNLKSLPSDLHRPALKSFEISDCPRLQTTHQLKM</sequence>
<dbReference type="AlphaFoldDB" id="A0A444YHK8"/>
<evidence type="ECO:0000256" key="2">
    <source>
        <dbReference type="ARBA" id="ARBA00022821"/>
    </source>
</evidence>
<dbReference type="GO" id="GO:0006952">
    <property type="term" value="P:defense response"/>
    <property type="evidence" value="ECO:0007669"/>
    <property type="project" value="UniProtKB-KW"/>
</dbReference>
<keyword evidence="2" id="KW-0611">Plant defense</keyword>
<comment type="caution">
    <text evidence="4">The sequence shown here is derived from an EMBL/GenBank/DDBJ whole genome shotgun (WGS) entry which is preliminary data.</text>
</comment>
<dbReference type="STRING" id="3818.A0A444YHK8"/>
<dbReference type="SUPFAM" id="SSF52058">
    <property type="entry name" value="L domain-like"/>
    <property type="match status" value="1"/>
</dbReference>
<dbReference type="Gene3D" id="3.80.10.10">
    <property type="entry name" value="Ribonuclease Inhibitor"/>
    <property type="match status" value="3"/>
</dbReference>
<evidence type="ECO:0000256" key="1">
    <source>
        <dbReference type="ARBA" id="ARBA00022737"/>
    </source>
</evidence>
<evidence type="ECO:0000259" key="3">
    <source>
        <dbReference type="Pfam" id="PF23598"/>
    </source>
</evidence>
<dbReference type="PANTHER" id="PTHR36766">
    <property type="entry name" value="PLANT BROAD-SPECTRUM MILDEW RESISTANCE PROTEIN RPW8"/>
    <property type="match status" value="1"/>
</dbReference>
<accession>A0A444YHK8</accession>
<reference evidence="4 5" key="1">
    <citation type="submission" date="2019-01" db="EMBL/GenBank/DDBJ databases">
        <title>Sequencing of cultivated peanut Arachis hypogaea provides insights into genome evolution and oil improvement.</title>
        <authorList>
            <person name="Chen X."/>
        </authorList>
    </citation>
    <scope>NUCLEOTIDE SEQUENCE [LARGE SCALE GENOMIC DNA]</scope>
    <source>
        <strain evidence="5">cv. Fuhuasheng</strain>
        <tissue evidence="4">Leaves</tissue>
    </source>
</reference>